<dbReference type="Proteomes" id="UP000198552">
    <property type="component" value="Unassembled WGS sequence"/>
</dbReference>
<dbReference type="EMBL" id="FNHP01000001">
    <property type="protein sequence ID" value="SDL92844.1"/>
    <property type="molecule type" value="Genomic_DNA"/>
</dbReference>
<dbReference type="GO" id="GO:0022857">
    <property type="term" value="F:transmembrane transporter activity"/>
    <property type="evidence" value="ECO:0007669"/>
    <property type="project" value="InterPro"/>
</dbReference>
<evidence type="ECO:0000313" key="6">
    <source>
        <dbReference type="EMBL" id="SDL92844.1"/>
    </source>
</evidence>
<gene>
    <name evidence="6" type="ORF">SAMN05428957_101151</name>
</gene>
<name>A0A1G9P2E1_9BURK</name>
<dbReference type="AlphaFoldDB" id="A0A1G9P2E1"/>
<keyword evidence="7" id="KW-1185">Reference proteome</keyword>
<dbReference type="PROSITE" id="PS50850">
    <property type="entry name" value="MFS"/>
    <property type="match status" value="1"/>
</dbReference>
<keyword evidence="2 4" id="KW-1133">Transmembrane helix</keyword>
<feature type="transmembrane region" description="Helical" evidence="4">
    <location>
        <begin position="261"/>
        <end position="278"/>
    </location>
</feature>
<feature type="transmembrane region" description="Helical" evidence="4">
    <location>
        <begin position="55"/>
        <end position="73"/>
    </location>
</feature>
<feature type="transmembrane region" description="Helical" evidence="4">
    <location>
        <begin position="219"/>
        <end position="241"/>
    </location>
</feature>
<feature type="transmembrane region" description="Helical" evidence="4">
    <location>
        <begin position="371"/>
        <end position="391"/>
    </location>
</feature>
<evidence type="ECO:0000256" key="1">
    <source>
        <dbReference type="ARBA" id="ARBA00022692"/>
    </source>
</evidence>
<dbReference type="InterPro" id="IPR036259">
    <property type="entry name" value="MFS_trans_sf"/>
</dbReference>
<keyword evidence="1 4" id="KW-0812">Transmembrane</keyword>
<feature type="transmembrane region" description="Helical" evidence="4">
    <location>
        <begin position="138"/>
        <end position="163"/>
    </location>
</feature>
<organism evidence="6 7">
    <name type="scientific">Oryzisolibacter propanilivorax</name>
    <dbReference type="NCBI Taxonomy" id="1527607"/>
    <lineage>
        <taxon>Bacteria</taxon>
        <taxon>Pseudomonadati</taxon>
        <taxon>Pseudomonadota</taxon>
        <taxon>Betaproteobacteria</taxon>
        <taxon>Burkholderiales</taxon>
        <taxon>Comamonadaceae</taxon>
        <taxon>Oryzisolibacter</taxon>
    </lineage>
</organism>
<dbReference type="PANTHER" id="PTHR23523">
    <property type="match status" value="1"/>
</dbReference>
<evidence type="ECO:0000256" key="3">
    <source>
        <dbReference type="ARBA" id="ARBA00023136"/>
    </source>
</evidence>
<dbReference type="Gene3D" id="1.20.1250.20">
    <property type="entry name" value="MFS general substrate transporter like domains"/>
    <property type="match status" value="1"/>
</dbReference>
<feature type="transmembrane region" description="Helical" evidence="4">
    <location>
        <begin position="310"/>
        <end position="329"/>
    </location>
</feature>
<accession>A0A1G9P2E1</accession>
<keyword evidence="3 4" id="KW-0472">Membrane</keyword>
<dbReference type="InterPro" id="IPR052524">
    <property type="entry name" value="MFS_Cyanate_Porter"/>
</dbReference>
<feature type="transmembrane region" description="Helical" evidence="4">
    <location>
        <begin position="169"/>
        <end position="188"/>
    </location>
</feature>
<evidence type="ECO:0000256" key="2">
    <source>
        <dbReference type="ARBA" id="ARBA00022989"/>
    </source>
</evidence>
<dbReference type="SUPFAM" id="SSF103473">
    <property type="entry name" value="MFS general substrate transporter"/>
    <property type="match status" value="1"/>
</dbReference>
<feature type="domain" description="Major facilitator superfamily (MFS) profile" evidence="5">
    <location>
        <begin position="17"/>
        <end position="395"/>
    </location>
</feature>
<feature type="transmembrane region" description="Helical" evidence="4">
    <location>
        <begin position="341"/>
        <end position="365"/>
    </location>
</feature>
<dbReference type="InterPro" id="IPR011701">
    <property type="entry name" value="MFS"/>
</dbReference>
<dbReference type="Pfam" id="PF07690">
    <property type="entry name" value="MFS_1"/>
    <property type="match status" value="1"/>
</dbReference>
<dbReference type="STRING" id="1527607.SAMN05428957_101151"/>
<sequence length="409" mass="42051">MSGTALFARISRVPSSAWLVAAVLLLAANLRAPITGVAPLLDVLQTAFTLSPAQAGLLTSLPVLAFALLSPFAPACGKAWGLERTLLLGLVLVLLGLVLRATGGLAGLYLGTCLMGAGIALANVLLPSLIKRDFPDSVAAMTSAYSISMGLAAALASASVVGLDRTWGWQWALAAPLLLALPALVLWARVPRLPAPAAQAAAARQSAAAVFVPVWRSRLAWQVSLFMGFSSLLYYVLVTWLPSMLKAAGLSPQAAGQLHGVMQLATAIPGLLLAPVVPRLQDQRLLAAGVAALMGGCALGLWWLPQAALLWTFGFGLGLGGSMLLSLMFMGLRTGSPGQAAALSGMAQTLGYLLAAGGPILAGWVQAVWGGWAPVLAGMAALSVLIGWLGMQAGRGWTLAQDAAARHHL</sequence>
<dbReference type="InterPro" id="IPR020846">
    <property type="entry name" value="MFS_dom"/>
</dbReference>
<feature type="transmembrane region" description="Helical" evidence="4">
    <location>
        <begin position="108"/>
        <end position="126"/>
    </location>
</feature>
<evidence type="ECO:0000256" key="4">
    <source>
        <dbReference type="SAM" id="Phobius"/>
    </source>
</evidence>
<proteinExistence type="predicted"/>
<evidence type="ECO:0000259" key="5">
    <source>
        <dbReference type="PROSITE" id="PS50850"/>
    </source>
</evidence>
<dbReference type="PANTHER" id="PTHR23523:SF2">
    <property type="entry name" value="2-NITROIMIDAZOLE TRANSPORTER"/>
    <property type="match status" value="1"/>
</dbReference>
<reference evidence="7" key="1">
    <citation type="submission" date="2016-10" db="EMBL/GenBank/DDBJ databases">
        <authorList>
            <person name="Varghese N."/>
            <person name="Submissions S."/>
        </authorList>
    </citation>
    <scope>NUCLEOTIDE SEQUENCE [LARGE SCALE GENOMIC DNA]</scope>
    <source>
        <strain evidence="7">EPL6</strain>
    </source>
</reference>
<evidence type="ECO:0000313" key="7">
    <source>
        <dbReference type="Proteomes" id="UP000198552"/>
    </source>
</evidence>
<feature type="transmembrane region" description="Helical" evidence="4">
    <location>
        <begin position="85"/>
        <end position="102"/>
    </location>
</feature>
<protein>
    <submittedName>
        <fullName evidence="6">MFS transporter, CP family, cyanate transporter</fullName>
    </submittedName>
</protein>
<dbReference type="RefSeq" id="WP_091565471.1">
    <property type="nucleotide sequence ID" value="NZ_FNHP01000001.1"/>
</dbReference>
<feature type="transmembrane region" description="Helical" evidence="4">
    <location>
        <begin position="285"/>
        <end position="304"/>
    </location>
</feature>
<dbReference type="OrthoDB" id="5758872at2"/>